<dbReference type="PANTHER" id="PTHR42964:SF1">
    <property type="entry name" value="POLYKETIDE BIOSYNTHESIS ENOYL-COA HYDRATASE PKSH-RELATED"/>
    <property type="match status" value="1"/>
</dbReference>
<dbReference type="InterPro" id="IPR001753">
    <property type="entry name" value="Enoyl-CoA_hydra/iso"/>
</dbReference>
<evidence type="ECO:0000256" key="1">
    <source>
        <dbReference type="ARBA" id="ARBA00005254"/>
    </source>
</evidence>
<sequence length="244" mass="26784">MIDSLEVEARDGTWTFTLNRPDKLNALNAALVERVLNAVEQANAQKARLLVFRGAGKSFCAGFDLSEIDAQSEGDLVLRFIRIEMLLQAIAKSSAPTLALVHGKVFGAGVDLFSVCRHRIAAPGSVFRMPGLKFGLVLGTRRFASVVGAEKARQILEETNAFTAEEALEMHLAHKLTSPDEWEWITASVREKTQALDDVARDDLYRVLSSGQSETDLSNLVRSAARPGLKERLRSYLRTGSRAA</sequence>
<evidence type="ECO:0000313" key="3">
    <source>
        <dbReference type="Proteomes" id="UP001629432"/>
    </source>
</evidence>
<accession>A0ABW9E2V5</accession>
<dbReference type="Pfam" id="PF00378">
    <property type="entry name" value="ECH_1"/>
    <property type="match status" value="1"/>
</dbReference>
<dbReference type="Proteomes" id="UP001629432">
    <property type="component" value="Unassembled WGS sequence"/>
</dbReference>
<comment type="caution">
    <text evidence="2">The sequence shown here is derived from an EMBL/GenBank/DDBJ whole genome shotgun (WGS) entry which is preliminary data.</text>
</comment>
<comment type="similarity">
    <text evidence="1">Belongs to the enoyl-CoA hydratase/isomerase family.</text>
</comment>
<dbReference type="RefSeq" id="WP_408236389.1">
    <property type="nucleotide sequence ID" value="NZ_JAQQCF010000045.1"/>
</dbReference>
<dbReference type="InterPro" id="IPR051683">
    <property type="entry name" value="Enoyl-CoA_Hydratase/Isomerase"/>
</dbReference>
<dbReference type="CDD" id="cd06558">
    <property type="entry name" value="crotonase-like"/>
    <property type="match status" value="1"/>
</dbReference>
<dbReference type="InterPro" id="IPR029045">
    <property type="entry name" value="ClpP/crotonase-like_dom_sf"/>
</dbReference>
<dbReference type="EMBL" id="JAQQCF010000045">
    <property type="protein sequence ID" value="MFM0641648.1"/>
    <property type="molecule type" value="Genomic_DNA"/>
</dbReference>
<dbReference type="PANTHER" id="PTHR42964">
    <property type="entry name" value="ENOYL-COA HYDRATASE"/>
    <property type="match status" value="1"/>
</dbReference>
<evidence type="ECO:0000313" key="2">
    <source>
        <dbReference type="EMBL" id="MFM0641648.1"/>
    </source>
</evidence>
<reference evidence="2 3" key="1">
    <citation type="journal article" date="2024" name="Chem. Sci.">
        <title>Discovery of megapolipeptins by genome mining of a Burkholderiales bacteria collection.</title>
        <authorList>
            <person name="Paulo B.S."/>
            <person name="Recchia M.J.J."/>
            <person name="Lee S."/>
            <person name="Fergusson C.H."/>
            <person name="Romanowski S.B."/>
            <person name="Hernandez A."/>
            <person name="Krull N."/>
            <person name="Liu D.Y."/>
            <person name="Cavanagh H."/>
            <person name="Bos A."/>
            <person name="Gray C.A."/>
            <person name="Murphy B.T."/>
            <person name="Linington R.G."/>
            <person name="Eustaquio A.S."/>
        </authorList>
    </citation>
    <scope>NUCLEOTIDE SEQUENCE [LARGE SCALE GENOMIC DNA]</scope>
    <source>
        <strain evidence="2 3">RL17-338-BIC-A</strain>
    </source>
</reference>
<keyword evidence="3" id="KW-1185">Reference proteome</keyword>
<name>A0ABW9E2V5_9BURK</name>
<dbReference type="SUPFAM" id="SSF52096">
    <property type="entry name" value="ClpP/crotonase"/>
    <property type="match status" value="1"/>
</dbReference>
<organism evidence="2 3">
    <name type="scientific">Paraburkholderia metrosideri</name>
    <dbReference type="NCBI Taxonomy" id="580937"/>
    <lineage>
        <taxon>Bacteria</taxon>
        <taxon>Pseudomonadati</taxon>
        <taxon>Pseudomonadota</taxon>
        <taxon>Betaproteobacteria</taxon>
        <taxon>Burkholderiales</taxon>
        <taxon>Burkholderiaceae</taxon>
        <taxon>Paraburkholderia</taxon>
    </lineage>
</organism>
<gene>
    <name evidence="2" type="ORF">PQQ63_33670</name>
</gene>
<protein>
    <submittedName>
        <fullName evidence="2">Enoyl-CoA hydratase/isomerase family protein</fullName>
    </submittedName>
</protein>
<proteinExistence type="inferred from homology"/>
<dbReference type="Gene3D" id="3.90.226.10">
    <property type="entry name" value="2-enoyl-CoA Hydratase, Chain A, domain 1"/>
    <property type="match status" value="1"/>
</dbReference>